<reference evidence="1" key="1">
    <citation type="submission" date="2013-11" db="EMBL/GenBank/DDBJ databases">
        <title>The Genome Sequence of Phytophthora parasitica CHvinca01.</title>
        <authorList>
            <consortium name="The Broad Institute Genomics Platform"/>
            <person name="Russ C."/>
            <person name="Tyler B."/>
            <person name="Panabieres F."/>
            <person name="Shan W."/>
            <person name="Tripathy S."/>
            <person name="Grunwald N."/>
            <person name="Machado M."/>
            <person name="Johnson C.S."/>
            <person name="Arredondo F."/>
            <person name="Hong C."/>
            <person name="Coffey M."/>
            <person name="Young S.K."/>
            <person name="Zeng Q."/>
            <person name="Gargeya S."/>
            <person name="Fitzgerald M."/>
            <person name="Abouelleil A."/>
            <person name="Alvarado L."/>
            <person name="Chapman S.B."/>
            <person name="Gainer-Dewar J."/>
            <person name="Goldberg J."/>
            <person name="Griggs A."/>
            <person name="Gujja S."/>
            <person name="Hansen M."/>
            <person name="Howarth C."/>
            <person name="Imamovic A."/>
            <person name="Ireland A."/>
            <person name="Larimer J."/>
            <person name="McCowan C."/>
            <person name="Murphy C."/>
            <person name="Pearson M."/>
            <person name="Poon T.W."/>
            <person name="Priest M."/>
            <person name="Roberts A."/>
            <person name="Saif S."/>
            <person name="Shea T."/>
            <person name="Sykes S."/>
            <person name="Wortman J."/>
            <person name="Nusbaum C."/>
            <person name="Birren B."/>
        </authorList>
    </citation>
    <scope>NUCLEOTIDE SEQUENCE [LARGE SCALE GENOMIC DNA]</scope>
    <source>
        <strain evidence="1">CHvinca01</strain>
    </source>
</reference>
<gene>
    <name evidence="1" type="ORF">L917_10922</name>
</gene>
<sequence>MLFAFMKLFLDGGLQLDTMTENYRDHVLETGRRGEEALLAVLKERVVNAKGAGSVLRAKRPLHKTSVLNKRISAYKRLLVFGSIKDPAPVDTQDIQSVVDNV</sequence>
<name>W2KZ24_PHYNI</name>
<dbReference type="EMBL" id="KI680349">
    <property type="protein sequence ID" value="ETL90362.1"/>
    <property type="molecule type" value="Genomic_DNA"/>
</dbReference>
<dbReference type="Proteomes" id="UP000054423">
    <property type="component" value="Unassembled WGS sequence"/>
</dbReference>
<dbReference type="AlphaFoldDB" id="W2KZ24"/>
<organism evidence="1">
    <name type="scientific">Phytophthora nicotianae</name>
    <name type="common">Potato buckeye rot agent</name>
    <name type="synonym">Phytophthora parasitica</name>
    <dbReference type="NCBI Taxonomy" id="4792"/>
    <lineage>
        <taxon>Eukaryota</taxon>
        <taxon>Sar</taxon>
        <taxon>Stramenopiles</taxon>
        <taxon>Oomycota</taxon>
        <taxon>Peronosporomycetes</taxon>
        <taxon>Peronosporales</taxon>
        <taxon>Peronosporaceae</taxon>
        <taxon>Phytophthora</taxon>
    </lineage>
</organism>
<evidence type="ECO:0000313" key="1">
    <source>
        <dbReference type="EMBL" id="ETL90362.1"/>
    </source>
</evidence>
<accession>W2KZ24</accession>
<dbReference type="OrthoDB" id="121024at2759"/>
<dbReference type="VEuPathDB" id="FungiDB:PPTG_22827"/>
<proteinExistence type="predicted"/>
<protein>
    <submittedName>
        <fullName evidence="1">Uncharacterized protein</fullName>
    </submittedName>
</protein>